<evidence type="ECO:0000256" key="1">
    <source>
        <dbReference type="ARBA" id="ARBA00022679"/>
    </source>
</evidence>
<dbReference type="Pfam" id="PF04265">
    <property type="entry name" value="TPK_B1_binding"/>
    <property type="match status" value="1"/>
</dbReference>
<feature type="domain" description="Thiamin pyrophosphokinase thiamin-binding" evidence="5">
    <location>
        <begin position="190"/>
        <end position="261"/>
    </location>
</feature>
<dbReference type="InterPro" id="IPR006282">
    <property type="entry name" value="Thi_PPkinase"/>
</dbReference>
<dbReference type="Gene3D" id="2.60.120.320">
    <property type="entry name" value="Thiamin pyrophosphokinase, thiamin-binding domain"/>
    <property type="match status" value="1"/>
</dbReference>
<protein>
    <recommendedName>
        <fullName evidence="5">Thiamin pyrophosphokinase thiamin-binding domain-containing protein</fullName>
    </recommendedName>
</protein>
<dbReference type="Pfam" id="PF04263">
    <property type="entry name" value="TPK_catalytic"/>
    <property type="match status" value="1"/>
</dbReference>
<dbReference type="GO" id="GO:0016301">
    <property type="term" value="F:kinase activity"/>
    <property type="evidence" value="ECO:0007669"/>
    <property type="project" value="UniProtKB-KW"/>
</dbReference>
<keyword evidence="10" id="KW-1185">Reference proteome</keyword>
<dbReference type="Proteomes" id="UP000663829">
    <property type="component" value="Unassembled WGS sequence"/>
</dbReference>
<keyword evidence="3" id="KW-0418">Kinase</keyword>
<organism evidence="7 10">
    <name type="scientific">Didymodactylos carnosus</name>
    <dbReference type="NCBI Taxonomy" id="1234261"/>
    <lineage>
        <taxon>Eukaryota</taxon>
        <taxon>Metazoa</taxon>
        <taxon>Spiralia</taxon>
        <taxon>Gnathifera</taxon>
        <taxon>Rotifera</taxon>
        <taxon>Eurotatoria</taxon>
        <taxon>Bdelloidea</taxon>
        <taxon>Philodinida</taxon>
        <taxon>Philodinidae</taxon>
        <taxon>Didymodactylos</taxon>
    </lineage>
</organism>
<evidence type="ECO:0000256" key="2">
    <source>
        <dbReference type="ARBA" id="ARBA00022741"/>
    </source>
</evidence>
<dbReference type="EMBL" id="CAJOBA010043773">
    <property type="protein sequence ID" value="CAF4154494.1"/>
    <property type="molecule type" value="Genomic_DNA"/>
</dbReference>
<dbReference type="Proteomes" id="UP000677228">
    <property type="component" value="Unassembled WGS sequence"/>
</dbReference>
<evidence type="ECO:0000256" key="4">
    <source>
        <dbReference type="ARBA" id="ARBA00022840"/>
    </source>
</evidence>
<dbReference type="OrthoDB" id="25149at2759"/>
<dbReference type="GO" id="GO:0005524">
    <property type="term" value="F:ATP binding"/>
    <property type="evidence" value="ECO:0007669"/>
    <property type="project" value="UniProtKB-KW"/>
</dbReference>
<dbReference type="GO" id="GO:0030975">
    <property type="term" value="F:thiamine binding"/>
    <property type="evidence" value="ECO:0007669"/>
    <property type="project" value="InterPro"/>
</dbReference>
<gene>
    <name evidence="7" type="ORF">GPM918_LOCUS41152</name>
    <name evidence="6" type="ORF">OVA965_LOCUS30455</name>
    <name evidence="9" type="ORF">SRO942_LOCUS42174</name>
    <name evidence="8" type="ORF">TMI583_LOCUS31255</name>
</gene>
<dbReference type="GO" id="GO:0006772">
    <property type="term" value="P:thiamine metabolic process"/>
    <property type="evidence" value="ECO:0007669"/>
    <property type="project" value="InterPro"/>
</dbReference>
<dbReference type="InterPro" id="IPR036759">
    <property type="entry name" value="TPK_catalytic_sf"/>
</dbReference>
<evidence type="ECO:0000256" key="3">
    <source>
        <dbReference type="ARBA" id="ARBA00022777"/>
    </source>
</evidence>
<reference evidence="7" key="1">
    <citation type="submission" date="2021-02" db="EMBL/GenBank/DDBJ databases">
        <authorList>
            <person name="Nowell W R."/>
        </authorList>
    </citation>
    <scope>NUCLEOTIDE SEQUENCE</scope>
</reference>
<dbReference type="SMART" id="SM00983">
    <property type="entry name" value="TPK_B1_binding"/>
    <property type="match status" value="1"/>
</dbReference>
<dbReference type="FunFam" id="2.60.120.320:FF:000001">
    <property type="entry name" value="Thiamine pyrophosphokinase"/>
    <property type="match status" value="1"/>
</dbReference>
<evidence type="ECO:0000313" key="6">
    <source>
        <dbReference type="EMBL" id="CAF1343453.1"/>
    </source>
</evidence>
<dbReference type="GO" id="GO:0009229">
    <property type="term" value="P:thiamine diphosphate biosynthetic process"/>
    <property type="evidence" value="ECO:0007669"/>
    <property type="project" value="InterPro"/>
</dbReference>
<dbReference type="InterPro" id="IPR036371">
    <property type="entry name" value="TPK_B1-bd_sf"/>
</dbReference>
<dbReference type="GO" id="GO:0004788">
    <property type="term" value="F:thiamine diphosphokinase activity"/>
    <property type="evidence" value="ECO:0007669"/>
    <property type="project" value="InterPro"/>
</dbReference>
<dbReference type="Proteomes" id="UP000681722">
    <property type="component" value="Unassembled WGS sequence"/>
</dbReference>
<accession>A0A815ZG38</accession>
<comment type="caution">
    <text evidence="7">The sequence shown here is derived from an EMBL/GenBank/DDBJ whole genome shotgun (WGS) entry which is preliminary data.</text>
</comment>
<evidence type="ECO:0000313" key="10">
    <source>
        <dbReference type="Proteomes" id="UP000663829"/>
    </source>
</evidence>
<dbReference type="EMBL" id="CAJNOQ010031777">
    <property type="protein sequence ID" value="CAF1581796.1"/>
    <property type="molecule type" value="Genomic_DNA"/>
</dbReference>
<keyword evidence="4" id="KW-0067">ATP-binding</keyword>
<dbReference type="Proteomes" id="UP000682733">
    <property type="component" value="Unassembled WGS sequence"/>
</dbReference>
<keyword evidence="1" id="KW-0808">Transferase</keyword>
<evidence type="ECO:0000313" key="8">
    <source>
        <dbReference type="EMBL" id="CAF4154494.1"/>
    </source>
</evidence>
<dbReference type="Gene3D" id="3.40.50.10240">
    <property type="entry name" value="Thiamin pyrophosphokinase, catalytic domain"/>
    <property type="match status" value="1"/>
</dbReference>
<name>A0A815ZG38_9BILA</name>
<dbReference type="CDD" id="cd07995">
    <property type="entry name" value="TPK"/>
    <property type="match status" value="1"/>
</dbReference>
<dbReference type="InterPro" id="IPR007371">
    <property type="entry name" value="TPK_catalytic"/>
</dbReference>
<dbReference type="EMBL" id="CAJNOK010022143">
    <property type="protein sequence ID" value="CAF1343453.1"/>
    <property type="molecule type" value="Genomic_DNA"/>
</dbReference>
<dbReference type="SUPFAM" id="SSF63862">
    <property type="entry name" value="Thiamin pyrophosphokinase, substrate-binding domain"/>
    <property type="match status" value="1"/>
</dbReference>
<dbReference type="PANTHER" id="PTHR13622">
    <property type="entry name" value="THIAMIN PYROPHOSPHOKINASE"/>
    <property type="match status" value="1"/>
</dbReference>
<evidence type="ECO:0000313" key="9">
    <source>
        <dbReference type="EMBL" id="CAF4449833.1"/>
    </source>
</evidence>
<evidence type="ECO:0000259" key="5">
    <source>
        <dbReference type="SMART" id="SM00983"/>
    </source>
</evidence>
<sequence length="274" mass="31745">MTKYSNDSDDIIYDYYPYSIGEKDNCLSVLPYGIIILNYSHDSLKTFLTKSIWSRAIIRGCADGGSNVLREFSEKYFDHQLLTDPFMPDYISGDMDSISEKTKIYYSSGNVKFIETINQSETDFTKCVRTMLQQCERLDVIYVFSSLCGRFDHAMGNIHTLYLINSLNLNPKLRLYLVTDQDITFLLKSGHNRIHTKSQLRGRECSLLPFAYPTRVRTDGLKWNLNNDTELNFSTLVSTSNTYDERNTKDYVEIYCEKPVIYSMTYKINKQSAS</sequence>
<dbReference type="PANTHER" id="PTHR13622:SF8">
    <property type="entry name" value="THIAMIN PYROPHOSPHOKINASE 1"/>
    <property type="match status" value="1"/>
</dbReference>
<evidence type="ECO:0000313" key="7">
    <source>
        <dbReference type="EMBL" id="CAF1581796.1"/>
    </source>
</evidence>
<dbReference type="SUPFAM" id="SSF63999">
    <property type="entry name" value="Thiamin pyrophosphokinase, catalytic domain"/>
    <property type="match status" value="1"/>
</dbReference>
<keyword evidence="2" id="KW-0547">Nucleotide-binding</keyword>
<proteinExistence type="predicted"/>
<dbReference type="InterPro" id="IPR007373">
    <property type="entry name" value="Thiamin_PyroPKinase_B1-bd"/>
</dbReference>
<dbReference type="EMBL" id="CAJOBC010097757">
    <property type="protein sequence ID" value="CAF4449833.1"/>
    <property type="molecule type" value="Genomic_DNA"/>
</dbReference>
<dbReference type="AlphaFoldDB" id="A0A815ZG38"/>
<dbReference type="NCBIfam" id="TIGR01378">
    <property type="entry name" value="thi_PPkinase"/>
    <property type="match status" value="1"/>
</dbReference>